<dbReference type="SUPFAM" id="SSF53756">
    <property type="entry name" value="UDP-Glycosyltransferase/glycogen phosphorylase"/>
    <property type="match status" value="1"/>
</dbReference>
<accession>A0A813E188</accession>
<dbReference type="EMBL" id="CAJNNV010008833">
    <property type="protein sequence ID" value="CAE8596707.1"/>
    <property type="molecule type" value="Genomic_DNA"/>
</dbReference>
<protein>
    <recommendedName>
        <fullName evidence="4">Digalactosyldiacylglycerol synthase</fullName>
    </recommendedName>
</protein>
<evidence type="ECO:0000313" key="3">
    <source>
        <dbReference type="Proteomes" id="UP000654075"/>
    </source>
</evidence>
<dbReference type="Proteomes" id="UP000654075">
    <property type="component" value="Unassembled WGS sequence"/>
</dbReference>
<comment type="caution">
    <text evidence="1">The sequence shown here is derived from an EMBL/GenBank/DDBJ whole genome shotgun (WGS) entry which is preliminary data.</text>
</comment>
<gene>
    <name evidence="1" type="ORF">PGLA1383_LOCUS10092</name>
    <name evidence="2" type="ORF">PGLA1383_LOCUS15168</name>
</gene>
<proteinExistence type="predicted"/>
<reference evidence="1" key="1">
    <citation type="submission" date="2021-02" db="EMBL/GenBank/DDBJ databases">
        <authorList>
            <person name="Dougan E. K."/>
            <person name="Rhodes N."/>
            <person name="Thang M."/>
            <person name="Chan C."/>
        </authorList>
    </citation>
    <scope>NUCLEOTIDE SEQUENCE</scope>
</reference>
<evidence type="ECO:0000313" key="2">
    <source>
        <dbReference type="EMBL" id="CAE8596707.1"/>
    </source>
</evidence>
<dbReference type="OrthoDB" id="440755at2759"/>
<dbReference type="EMBL" id="CAJNNV010004920">
    <property type="protein sequence ID" value="CAE8591421.1"/>
    <property type="molecule type" value="Genomic_DNA"/>
</dbReference>
<sequence>MSEGQLMNFEELGVSVMPDDAILKPPNAAMRKLLDDAMVARQSKMMRAKDRLLIFPADIRPMKGQADFLAGLIFEFSKKPAAVQRLRGLTIVLAGGCDGNQTYCSEVVELTEIVNSEKLINVVVADKLSDEEMAQLYAASLGVVLFSRVDCNPRAVYEGFVTDTPFFVTEFTRLPALVQHLGHMTDGDVSKMAEPWLWTGGFAGRVREFGRRHLVEAEVNRKALEWMNQNYLSGKELDPVIRGEETLGTFGGGLGSMFGGAPVAGGAGGPSGLGGLGAGGLGAGGLG</sequence>
<evidence type="ECO:0000313" key="1">
    <source>
        <dbReference type="EMBL" id="CAE8591421.1"/>
    </source>
</evidence>
<dbReference type="Gene3D" id="3.40.50.2000">
    <property type="entry name" value="Glycogen Phosphorylase B"/>
    <property type="match status" value="1"/>
</dbReference>
<keyword evidence="3" id="KW-1185">Reference proteome</keyword>
<evidence type="ECO:0008006" key="4">
    <source>
        <dbReference type="Google" id="ProtNLM"/>
    </source>
</evidence>
<dbReference type="AlphaFoldDB" id="A0A813E188"/>
<organism evidence="1 3">
    <name type="scientific">Polarella glacialis</name>
    <name type="common">Dinoflagellate</name>
    <dbReference type="NCBI Taxonomy" id="89957"/>
    <lineage>
        <taxon>Eukaryota</taxon>
        <taxon>Sar</taxon>
        <taxon>Alveolata</taxon>
        <taxon>Dinophyceae</taxon>
        <taxon>Suessiales</taxon>
        <taxon>Suessiaceae</taxon>
        <taxon>Polarella</taxon>
    </lineage>
</organism>
<name>A0A813E188_POLGL</name>
<feature type="non-terminal residue" evidence="1">
    <location>
        <position position="287"/>
    </location>
</feature>